<dbReference type="RefSeq" id="WP_015901572.1">
    <property type="nucleotide sequence ID" value="NC_012121.1"/>
</dbReference>
<reference evidence="1 2" key="1">
    <citation type="journal article" date="2009" name="Appl. Environ. Microbiol.">
        <title>Genome analysis of the meat starter culture bacterium Staphylococcus carnosus TM300.</title>
        <authorList>
            <person name="Rosenstein R."/>
            <person name="Nerz C."/>
            <person name="Biswas L."/>
            <person name="Resch A."/>
            <person name="Raddatz G."/>
            <person name="Schuster S.C."/>
            <person name="Goetz F."/>
        </authorList>
    </citation>
    <scope>NUCLEOTIDE SEQUENCE [LARGE SCALE GENOMIC DNA]</scope>
    <source>
        <strain evidence="1 2">TM300</strain>
    </source>
</reference>
<dbReference type="HOGENOM" id="CLU_3276948_0_0_9"/>
<dbReference type="KEGG" id="sca:SCA_2334"/>
<organism evidence="1 2">
    <name type="scientific">Staphylococcus carnosus (strain TM300)</name>
    <dbReference type="NCBI Taxonomy" id="396513"/>
    <lineage>
        <taxon>Bacteria</taxon>
        <taxon>Bacillati</taxon>
        <taxon>Bacillota</taxon>
        <taxon>Bacilli</taxon>
        <taxon>Bacillales</taxon>
        <taxon>Staphylococcaceae</taxon>
        <taxon>Staphylococcus</taxon>
    </lineage>
</organism>
<accession>B9DIN8</accession>
<evidence type="ECO:0000313" key="1">
    <source>
        <dbReference type="EMBL" id="CAL29237.1"/>
    </source>
</evidence>
<keyword evidence="2" id="KW-1185">Reference proteome</keyword>
<dbReference type="Proteomes" id="UP000000444">
    <property type="component" value="Chromosome"/>
</dbReference>
<dbReference type="Gene3D" id="1.10.8.60">
    <property type="match status" value="1"/>
</dbReference>
<evidence type="ECO:0000313" key="2">
    <source>
        <dbReference type="Proteomes" id="UP000000444"/>
    </source>
</evidence>
<name>B9DIN8_STACT</name>
<protein>
    <submittedName>
        <fullName evidence="1">Uncharacterized protein</fullName>
    </submittedName>
</protein>
<sequence>MIEDNLTDKILSGELEEGGTIFIDVDNENEITITVSDQNDK</sequence>
<dbReference type="GeneID" id="93795779"/>
<gene>
    <name evidence="1" type="ordered locus">Sca_2334</name>
</gene>
<dbReference type="EMBL" id="AM295250">
    <property type="protein sequence ID" value="CAL29237.1"/>
    <property type="molecule type" value="Genomic_DNA"/>
</dbReference>
<dbReference type="AlphaFoldDB" id="B9DIN8"/>
<proteinExistence type="predicted"/>